<dbReference type="OrthoDB" id="783096at2759"/>
<dbReference type="EMBL" id="AE016819">
    <property type="protein sequence ID" value="AAS53866.1"/>
    <property type="molecule type" value="Genomic_DNA"/>
</dbReference>
<dbReference type="Pfam" id="PF03915">
    <property type="entry name" value="AIP3"/>
    <property type="match status" value="1"/>
</dbReference>
<feature type="region of interest" description="Disordered" evidence="3">
    <location>
        <begin position="1"/>
        <end position="24"/>
    </location>
</feature>
<evidence type="ECO:0000256" key="3">
    <source>
        <dbReference type="SAM" id="MobiDB-lite"/>
    </source>
</evidence>
<evidence type="ECO:0000256" key="1">
    <source>
        <dbReference type="ARBA" id="ARBA00023054"/>
    </source>
</evidence>
<dbReference type="RefSeq" id="NP_986042.1">
    <property type="nucleotide sequence ID" value="NM_212178.2"/>
</dbReference>
<organism evidence="5 6">
    <name type="scientific">Eremothecium gossypii (strain ATCC 10895 / CBS 109.51 / FGSC 9923 / NRRL Y-1056)</name>
    <name type="common">Yeast</name>
    <name type="synonym">Ashbya gossypii</name>
    <dbReference type="NCBI Taxonomy" id="284811"/>
    <lineage>
        <taxon>Eukaryota</taxon>
        <taxon>Fungi</taxon>
        <taxon>Dikarya</taxon>
        <taxon>Ascomycota</taxon>
        <taxon>Saccharomycotina</taxon>
        <taxon>Saccharomycetes</taxon>
        <taxon>Saccharomycetales</taxon>
        <taxon>Saccharomycetaceae</taxon>
        <taxon>Eremothecium</taxon>
    </lineage>
</organism>
<dbReference type="FunCoup" id="Q752S8">
    <property type="interactions" value="79"/>
</dbReference>
<dbReference type="Proteomes" id="UP000000591">
    <property type="component" value="Chromosome VI"/>
</dbReference>
<dbReference type="GO" id="GO:0051286">
    <property type="term" value="C:cell tip"/>
    <property type="evidence" value="ECO:0000318"/>
    <property type="project" value="GO_Central"/>
</dbReference>
<dbReference type="InterPro" id="IPR056279">
    <property type="entry name" value="Aip3p_Bud6_N"/>
</dbReference>
<feature type="domain" description="Actin interacting protein 3 C-terminal" evidence="4">
    <location>
        <begin position="286"/>
        <end position="690"/>
    </location>
</feature>
<feature type="compositionally biased region" description="Low complexity" evidence="3">
    <location>
        <begin position="8"/>
        <end position="18"/>
    </location>
</feature>
<sequence>MSVPVSQRTSRTSSTSSTGAKPMSTVESSVTKLLISTKTLLQRLTQWSRKSASESQVSDAYVQLGNDFKLVSKHFAHAGIEVTDLGDVPMELRRVLEVALREPATEETLNKYLPHIREIIVSLLDKLKAKQSQLKQKKSERRGSALSNAGGKKGVRAVEEAPVRVEGAGAVPERASTVSASPAAPANGHEDALVQLKKGVTLQRRASKRFSAYHMAKLTHMSSSELPTPTLPSSADYTAQGPPLSRGSTKQGDGNTTEAGEQDSVRREVLNRQSRLAADGASITLFLKLNNKVKKATVTMPLTFNQLRLLFVEKFTYLPGGGVFPDIYIKEPEYDVAYELEESQLHYIKDGTLLLLSLEPAPSHAPDMAEKFETLRNELLESQREMLSQVKSLLANERAFTTEPLAKPDNVILPKSKISAEIHSIKHELSVLNQAHNTGKQALTKTIKEILEKVKKFQSLSFNASTSANRVYMEQSHSKLSELSDSLLAKVDDLQDIIEALRKDVAIRGAKPTKKKLEAVQQELKQAMKDLKKIEQYINIEKPNWKMIWESELDKVCEEQQFLTLQEDLVFDLQEDLTKANETFDLVKLCCEEQEKNPKRTRTNPILPLTKPGTLTDLRDMVLMEVQNLNPDHESRVQAIERAEKLREKELQYKDSSVFESELVNFVGNNGFKRAGGIEEVERIRRARDEENLRSNFGLGAS</sequence>
<keyword evidence="1 2" id="KW-0175">Coiled coil</keyword>
<dbReference type="Gene3D" id="1.20.58.1540">
    <property type="entry name" value="Actin interacting protein 3, C-terminal domain"/>
    <property type="match status" value="1"/>
</dbReference>
<dbReference type="STRING" id="284811.Q752S8"/>
<dbReference type="KEGG" id="ago:AGOS_AFR495C"/>
<accession>Q752S8</accession>
<feature type="compositionally biased region" description="Low complexity" evidence="3">
    <location>
        <begin position="222"/>
        <end position="234"/>
    </location>
</feature>
<dbReference type="InParanoid" id="Q752S8"/>
<dbReference type="HOGENOM" id="CLU_005287_0_0_1"/>
<dbReference type="GeneID" id="4622321"/>
<dbReference type="InterPro" id="IPR005613">
    <property type="entry name" value="AIP3_C"/>
</dbReference>
<dbReference type="eggNOG" id="ENOG502QS95">
    <property type="taxonomic scope" value="Eukaryota"/>
</dbReference>
<evidence type="ECO:0000259" key="4">
    <source>
        <dbReference type="SMART" id="SM00806"/>
    </source>
</evidence>
<dbReference type="PANTHER" id="PTHR22741">
    <property type="entry name" value="P140CAP/SNIP-RELATED"/>
    <property type="match status" value="1"/>
</dbReference>
<dbReference type="GO" id="GO:0005519">
    <property type="term" value="F:cytoskeletal regulatory protein binding"/>
    <property type="evidence" value="ECO:0007669"/>
    <property type="project" value="InterPro"/>
</dbReference>
<reference evidence="6" key="2">
    <citation type="journal article" date="2013" name="G3 (Bethesda)">
        <title>Genomes of Ashbya fungi isolated from insects reveal four mating-type loci, numerous translocations, lack of transposons, and distinct gene duplications.</title>
        <authorList>
            <person name="Dietrich F.S."/>
            <person name="Voegeli S."/>
            <person name="Kuo S."/>
            <person name="Philippsen P."/>
        </authorList>
    </citation>
    <scope>GENOME REANNOTATION</scope>
    <source>
        <strain evidence="6">ATCC 10895 / CBS 109.51 / FGSC 9923 / NRRL Y-1056</strain>
    </source>
</reference>
<dbReference type="InterPro" id="IPR022782">
    <property type="entry name" value="AIP3-like_C"/>
</dbReference>
<gene>
    <name evidence="5" type="ORF">AGOS_AFR495C</name>
</gene>
<dbReference type="InterPro" id="IPR051825">
    <property type="entry name" value="SRCIN1"/>
</dbReference>
<feature type="region of interest" description="Disordered" evidence="3">
    <location>
        <begin position="221"/>
        <end position="267"/>
    </location>
</feature>
<feature type="coiled-coil region" evidence="2">
    <location>
        <begin position="484"/>
        <end position="537"/>
    </location>
</feature>
<keyword evidence="6" id="KW-1185">Reference proteome</keyword>
<dbReference type="SMART" id="SM00806">
    <property type="entry name" value="AIP3"/>
    <property type="match status" value="1"/>
</dbReference>
<reference evidence="5 6" key="1">
    <citation type="journal article" date="2004" name="Science">
        <title>The Ashbya gossypii genome as a tool for mapping the ancient Saccharomyces cerevisiae genome.</title>
        <authorList>
            <person name="Dietrich F.S."/>
            <person name="Voegeli S."/>
            <person name="Brachat S."/>
            <person name="Lerch A."/>
            <person name="Gates K."/>
            <person name="Steiner S."/>
            <person name="Mohr C."/>
            <person name="Pohlmann R."/>
            <person name="Luedi P."/>
            <person name="Choi S."/>
            <person name="Wing R.A."/>
            <person name="Flavier A."/>
            <person name="Gaffney T.D."/>
            <person name="Philippsen P."/>
        </authorList>
    </citation>
    <scope>NUCLEOTIDE SEQUENCE [LARGE SCALE GENOMIC DNA]</scope>
    <source>
        <strain evidence="6">ATCC 10895 / CBS 109.51 / FGSC 9923 / NRRL Y-1056</strain>
    </source>
</reference>
<dbReference type="PANTHER" id="PTHR22741:SF10">
    <property type="entry name" value="COILED-COIL DOMAIN-CONTAINING PROTEIN CG32809"/>
    <property type="match status" value="1"/>
</dbReference>
<protein>
    <submittedName>
        <fullName evidence="5">AFR495Cp</fullName>
    </submittedName>
</protein>
<proteinExistence type="predicted"/>
<name>Q752S8_EREGS</name>
<evidence type="ECO:0000256" key="2">
    <source>
        <dbReference type="SAM" id="Coils"/>
    </source>
</evidence>
<evidence type="ECO:0000313" key="6">
    <source>
        <dbReference type="Proteomes" id="UP000000591"/>
    </source>
</evidence>
<dbReference type="GO" id="GO:0030010">
    <property type="term" value="P:establishment of cell polarity"/>
    <property type="evidence" value="ECO:0000318"/>
    <property type="project" value="GO_Central"/>
</dbReference>
<evidence type="ECO:0000313" key="5">
    <source>
        <dbReference type="EMBL" id="AAS53866.1"/>
    </source>
</evidence>
<feature type="region of interest" description="Disordered" evidence="3">
    <location>
        <begin position="134"/>
        <end position="189"/>
    </location>
</feature>
<dbReference type="OMA" id="RFSAYHM"/>
<dbReference type="AlphaFoldDB" id="Q752S8"/>
<dbReference type="GO" id="GO:0005737">
    <property type="term" value="C:cytoplasm"/>
    <property type="evidence" value="ECO:0000318"/>
    <property type="project" value="GO_Central"/>
</dbReference>
<feature type="compositionally biased region" description="Polar residues" evidence="3">
    <location>
        <begin position="246"/>
        <end position="259"/>
    </location>
</feature>
<dbReference type="Pfam" id="PF23153">
    <property type="entry name" value="Aip3p_Bud6_N"/>
    <property type="match status" value="1"/>
</dbReference>